<dbReference type="OrthoDB" id="9807795at2"/>
<evidence type="ECO:0000313" key="6">
    <source>
        <dbReference type="Proteomes" id="UP000436822"/>
    </source>
</evidence>
<dbReference type="AlphaFoldDB" id="A0A6N6JJH6"/>
<evidence type="ECO:0000256" key="2">
    <source>
        <dbReference type="ARBA" id="ARBA00022676"/>
    </source>
</evidence>
<dbReference type="Pfam" id="PF00535">
    <property type="entry name" value="Glycos_transf_2"/>
    <property type="match status" value="1"/>
</dbReference>
<feature type="domain" description="Glycosyltransferase 2-like" evidence="4">
    <location>
        <begin position="18"/>
        <end position="184"/>
    </location>
</feature>
<dbReference type="Proteomes" id="UP000436822">
    <property type="component" value="Unassembled WGS sequence"/>
</dbReference>
<evidence type="ECO:0000313" key="5">
    <source>
        <dbReference type="EMBL" id="GFE66215.1"/>
    </source>
</evidence>
<name>A0A6N6JJH6_9RHOB</name>
<dbReference type="RefSeq" id="WP_159809069.1">
    <property type="nucleotide sequence ID" value="NZ_BLJE01000004.1"/>
</dbReference>
<dbReference type="SUPFAM" id="SSF53448">
    <property type="entry name" value="Nucleotide-diphospho-sugar transferases"/>
    <property type="match status" value="1"/>
</dbReference>
<dbReference type="GO" id="GO:0016757">
    <property type="term" value="F:glycosyltransferase activity"/>
    <property type="evidence" value="ECO:0007669"/>
    <property type="project" value="UniProtKB-KW"/>
</dbReference>
<dbReference type="Gene3D" id="3.90.550.10">
    <property type="entry name" value="Spore Coat Polysaccharide Biosynthesis Protein SpsA, Chain A"/>
    <property type="match status" value="1"/>
</dbReference>
<proteinExistence type="inferred from homology"/>
<evidence type="ECO:0000259" key="4">
    <source>
        <dbReference type="Pfam" id="PF00535"/>
    </source>
</evidence>
<organism evidence="5 6">
    <name type="scientific">Litoreibacter roseus</name>
    <dbReference type="NCBI Taxonomy" id="2601869"/>
    <lineage>
        <taxon>Bacteria</taxon>
        <taxon>Pseudomonadati</taxon>
        <taxon>Pseudomonadota</taxon>
        <taxon>Alphaproteobacteria</taxon>
        <taxon>Rhodobacterales</taxon>
        <taxon>Roseobacteraceae</taxon>
        <taxon>Litoreibacter</taxon>
    </lineage>
</organism>
<keyword evidence="2" id="KW-0328">Glycosyltransferase</keyword>
<comment type="similarity">
    <text evidence="1">Belongs to the glycosyltransferase 2 family.</text>
</comment>
<keyword evidence="6" id="KW-1185">Reference proteome</keyword>
<protein>
    <recommendedName>
        <fullName evidence="4">Glycosyltransferase 2-like domain-containing protein</fullName>
    </recommendedName>
</protein>
<comment type="caution">
    <text evidence="5">The sequence shown here is derived from an EMBL/GenBank/DDBJ whole genome shotgun (WGS) entry which is preliminary data.</text>
</comment>
<reference evidence="5 6" key="1">
    <citation type="submission" date="2019-12" db="EMBL/GenBank/DDBJ databases">
        <title>Litoreibacter badius sp. nov., a novel bacteriochlorophyll a-containing bacterium in the genus Litoreibacter.</title>
        <authorList>
            <person name="Kanamuro M."/>
            <person name="Takabe Y."/>
            <person name="Mori K."/>
            <person name="Takaichi S."/>
            <person name="Hanada S."/>
        </authorList>
    </citation>
    <scope>NUCLEOTIDE SEQUENCE [LARGE SCALE GENOMIC DNA]</scope>
    <source>
        <strain evidence="5 6">K6</strain>
    </source>
</reference>
<accession>A0A6N6JJH6</accession>
<dbReference type="EMBL" id="BLJE01000004">
    <property type="protein sequence ID" value="GFE66215.1"/>
    <property type="molecule type" value="Genomic_DNA"/>
</dbReference>
<dbReference type="PANTHER" id="PTHR43685">
    <property type="entry name" value="GLYCOSYLTRANSFERASE"/>
    <property type="match status" value="1"/>
</dbReference>
<evidence type="ECO:0000256" key="3">
    <source>
        <dbReference type="ARBA" id="ARBA00022679"/>
    </source>
</evidence>
<keyword evidence="3" id="KW-0808">Transferase</keyword>
<evidence type="ECO:0000256" key="1">
    <source>
        <dbReference type="ARBA" id="ARBA00006739"/>
    </source>
</evidence>
<dbReference type="InterPro" id="IPR050834">
    <property type="entry name" value="Glycosyltransf_2"/>
</dbReference>
<gene>
    <name evidence="5" type="ORF">KIN_32890</name>
</gene>
<dbReference type="PANTHER" id="PTHR43685:SF5">
    <property type="entry name" value="GLYCOSYLTRANSFERASE EPSE-RELATED"/>
    <property type="match status" value="1"/>
</dbReference>
<dbReference type="InterPro" id="IPR001173">
    <property type="entry name" value="Glyco_trans_2-like"/>
</dbReference>
<sequence length="337" mass="36978">MSAAPDKSQGASPKPWLSVIMPIYNGAETLPDTLASLEGQTEGLEILAINQGSADNSRSLLERASQRFPLRIIDNPHSSGWTENTNLGFAEAQADLVTMLHQDDVWTPDRTAILKAMAEADDSVDLWLHAGSLIDLSGRRLGRMAPPFGRNTRRVTSEEALSTLFVQNTVALPAAMMRRSAVMEMGLDTSLWYTADWDLWLRLADKGIYWNPTEAASFRIHAGSLTVTGARDKTDLRAQLAAPGQTHASRLPRDSRAHVQRLANVSIEINLALAAALTGQKNKLLPAILKMLSLGLNLPEFLSKSQLRARLMPRMRLALRGRFTPAPIKASVPDTMR</sequence>
<dbReference type="InterPro" id="IPR029044">
    <property type="entry name" value="Nucleotide-diphossugar_trans"/>
</dbReference>